<dbReference type="RefSeq" id="XP_040654086.1">
    <property type="nucleotide sequence ID" value="XM_040803982.1"/>
</dbReference>
<evidence type="ECO:0000313" key="2">
    <source>
        <dbReference type="EMBL" id="KYK54734.1"/>
    </source>
</evidence>
<protein>
    <submittedName>
        <fullName evidence="2">Prefoldin subunit 3</fullName>
    </submittedName>
</protein>
<dbReference type="EMBL" id="LAYC01000003">
    <property type="protein sequence ID" value="KYK54734.1"/>
    <property type="molecule type" value="Genomic_DNA"/>
</dbReference>
<evidence type="ECO:0000256" key="1">
    <source>
        <dbReference type="SAM" id="MobiDB-lite"/>
    </source>
</evidence>
<organism evidence="2 3">
    <name type="scientific">Drechmeria coniospora</name>
    <name type="common">Nematophagous fungus</name>
    <name type="synonym">Meria coniospora</name>
    <dbReference type="NCBI Taxonomy" id="98403"/>
    <lineage>
        <taxon>Eukaryota</taxon>
        <taxon>Fungi</taxon>
        <taxon>Dikarya</taxon>
        <taxon>Ascomycota</taxon>
        <taxon>Pezizomycotina</taxon>
        <taxon>Sordariomycetes</taxon>
        <taxon>Hypocreomycetidae</taxon>
        <taxon>Hypocreales</taxon>
        <taxon>Ophiocordycipitaceae</taxon>
        <taxon>Drechmeria</taxon>
    </lineage>
</organism>
<comment type="caution">
    <text evidence="2">The sequence shown here is derived from an EMBL/GenBank/DDBJ whole genome shotgun (WGS) entry which is preliminary data.</text>
</comment>
<dbReference type="Proteomes" id="UP000076580">
    <property type="component" value="Chromosome 03"/>
</dbReference>
<dbReference type="STRING" id="98403.A0A151GCG0"/>
<name>A0A151GCG0_DRECN</name>
<evidence type="ECO:0000313" key="3">
    <source>
        <dbReference type="Proteomes" id="UP000076580"/>
    </source>
</evidence>
<dbReference type="InParanoid" id="A0A151GCG0"/>
<dbReference type="GeneID" id="63719337"/>
<proteinExistence type="predicted"/>
<keyword evidence="3" id="KW-1185">Reference proteome</keyword>
<feature type="region of interest" description="Disordered" evidence="1">
    <location>
        <begin position="833"/>
        <end position="857"/>
    </location>
</feature>
<dbReference type="AlphaFoldDB" id="A0A151GCG0"/>
<accession>A0A151GCG0</accession>
<reference evidence="2 3" key="1">
    <citation type="journal article" date="2016" name="Sci. Rep.">
        <title>Insights into Adaptations to a Near-Obligate Nematode Endoparasitic Lifestyle from the Finished Genome of Drechmeria coniospora.</title>
        <authorList>
            <person name="Zhang L."/>
            <person name="Zhou Z."/>
            <person name="Guo Q."/>
            <person name="Fokkens L."/>
            <person name="Miskei M."/>
            <person name="Pocsi I."/>
            <person name="Zhang W."/>
            <person name="Chen M."/>
            <person name="Wang L."/>
            <person name="Sun Y."/>
            <person name="Donzelli B.G."/>
            <person name="Gibson D.M."/>
            <person name="Nelson D.R."/>
            <person name="Luo J.G."/>
            <person name="Rep M."/>
            <person name="Liu H."/>
            <person name="Yang S."/>
            <person name="Wang J."/>
            <person name="Krasnoff S.B."/>
            <person name="Xu Y."/>
            <person name="Molnar I."/>
            <person name="Lin M."/>
        </authorList>
    </citation>
    <scope>NUCLEOTIDE SEQUENCE [LARGE SCALE GENOMIC DNA]</scope>
    <source>
        <strain evidence="2 3">ARSEF 6962</strain>
    </source>
</reference>
<sequence>MRSVMILGKVLGGEPDTHRWREAVSKARSLRLPIILLQMLIRKEELHTTDPKLLGLLPTDPEWAALLNKVCRTGYTPTELDAYAHILDGESTDARCERLLDCHFFLPEFLYSFVLRSSATITEVTTLSRLIERCHEYYKSGQHHIKGHTAVHRSCHKSGDLPSLDQQRFCRTMRLLTRQCLRLEPRLIVKLADVAARDIEHISAASDEPGKLFMKQCVIFNELLSIFRPRPAMQAVQRAFPNAYLWEAQRILLAMSDGLARPLLVNRGGFQAIRDVLAGQGKNQAEVHSAARHAPTWPPYLQPGDGMDEGVEPEDNWSRAVSAGMLMQEAGFAKEDHDDGLDILQGMTMDGTPTIQQRARVGQGRRVDVWEASIRATRNAQEAWQRFQHPPTADAKPGAAQYGAMLEKLVLREADANGRMWPGDKALNFPTQHEANLAEFEKARLRPPSVAQLYRHMRLNGVRAQGSCLRILVSNAESLETAHRYLLESTENGETVRTLMADEPGPGLKGVSMSLFAAYIQACVRVEGRRGGRQLMRAIRFVDVRLASEHSRWAVHVWGLVLKNLSQHRHALRVSLSQQVDLLLHIMARIESRHGVSVSTLVQFSKCVRKAMRREMAKLLTEVETGRPSALRRLYESQAPGCAVAATAHGAASSTQADSGERKPHVLISTAAGRMRDIFDQLVRRDKGSRELLEGHEMAPLEQMACRTDPVRSEHAYEYMVSLAFVGEFDDMAKTLRWLIGEWEEADLVDAVGKLDEPPAYADFFETLCVFRLLAEPMLEEGVAESIRDAVVRSQLGWTWPDDAAVQSFAEMQGDESIMTLRRVLDGVRSRARRGLGGDGDADSAWTPRVSLTRQTD</sequence>
<gene>
    <name evidence="2" type="ORF">DCS_06694</name>
</gene>